<keyword evidence="2" id="KW-1185">Reference proteome</keyword>
<dbReference type="EMBL" id="BGZK01000868">
    <property type="protein sequence ID" value="GBP63374.1"/>
    <property type="molecule type" value="Genomic_DNA"/>
</dbReference>
<name>A0A4C1XLI4_EUMVA</name>
<evidence type="ECO:0000313" key="2">
    <source>
        <dbReference type="Proteomes" id="UP000299102"/>
    </source>
</evidence>
<reference evidence="1 2" key="1">
    <citation type="journal article" date="2019" name="Commun. Biol.">
        <title>The bagworm genome reveals a unique fibroin gene that provides high tensile strength.</title>
        <authorList>
            <person name="Kono N."/>
            <person name="Nakamura H."/>
            <person name="Ohtoshi R."/>
            <person name="Tomita M."/>
            <person name="Numata K."/>
            <person name="Arakawa K."/>
        </authorList>
    </citation>
    <scope>NUCLEOTIDE SEQUENCE [LARGE SCALE GENOMIC DNA]</scope>
</reference>
<gene>
    <name evidence="1" type="ORF">EVAR_56485_1</name>
</gene>
<evidence type="ECO:0000313" key="1">
    <source>
        <dbReference type="EMBL" id="GBP63374.1"/>
    </source>
</evidence>
<dbReference type="Proteomes" id="UP000299102">
    <property type="component" value="Unassembled WGS sequence"/>
</dbReference>
<dbReference type="AlphaFoldDB" id="A0A4C1XLI4"/>
<accession>A0A4C1XLI4</accession>
<sequence length="161" mass="18807">MQYNARIFAALNCLRMMRCAGYYPKRWKLGEWIFLHKHGKDNRLASPHRPITQLSTMVKHLITKAKKVKGTLNGIIIWRFKVDVKVKEFIMNMFDAHSGLRHHTAAAKSIQNFLNCRVPREPSTQERGARSLFRSIGRCPIVRDSDRTQPTRELFCPLFIK</sequence>
<organism evidence="1 2">
    <name type="scientific">Eumeta variegata</name>
    <name type="common">Bagworm moth</name>
    <name type="synonym">Eumeta japonica</name>
    <dbReference type="NCBI Taxonomy" id="151549"/>
    <lineage>
        <taxon>Eukaryota</taxon>
        <taxon>Metazoa</taxon>
        <taxon>Ecdysozoa</taxon>
        <taxon>Arthropoda</taxon>
        <taxon>Hexapoda</taxon>
        <taxon>Insecta</taxon>
        <taxon>Pterygota</taxon>
        <taxon>Neoptera</taxon>
        <taxon>Endopterygota</taxon>
        <taxon>Lepidoptera</taxon>
        <taxon>Glossata</taxon>
        <taxon>Ditrysia</taxon>
        <taxon>Tineoidea</taxon>
        <taxon>Psychidae</taxon>
        <taxon>Oiketicinae</taxon>
        <taxon>Eumeta</taxon>
    </lineage>
</organism>
<protein>
    <submittedName>
        <fullName evidence="1">Uncharacterized protein</fullName>
    </submittedName>
</protein>
<proteinExistence type="predicted"/>
<comment type="caution">
    <text evidence="1">The sequence shown here is derived from an EMBL/GenBank/DDBJ whole genome shotgun (WGS) entry which is preliminary data.</text>
</comment>